<dbReference type="InterPro" id="IPR036955">
    <property type="entry name" value="AP2/ERF_dom_sf"/>
</dbReference>
<keyword evidence="3" id="KW-0238">DNA-binding</keyword>
<name>A0AAW0KXR9_QUESU</name>
<evidence type="ECO:0000256" key="3">
    <source>
        <dbReference type="ARBA" id="ARBA00023125"/>
    </source>
</evidence>
<dbReference type="PROSITE" id="PS51032">
    <property type="entry name" value="AP2_ERF"/>
    <property type="match status" value="1"/>
</dbReference>
<evidence type="ECO:0000256" key="1">
    <source>
        <dbReference type="ARBA" id="ARBA00004123"/>
    </source>
</evidence>
<dbReference type="EMBL" id="PKMF04000209">
    <property type="protein sequence ID" value="KAK7843103.1"/>
    <property type="molecule type" value="Genomic_DNA"/>
</dbReference>
<dbReference type="PANTHER" id="PTHR31903">
    <property type="entry name" value="F12F1.11-RELATED"/>
    <property type="match status" value="1"/>
</dbReference>
<dbReference type="InterPro" id="IPR001471">
    <property type="entry name" value="AP2/ERF_dom"/>
</dbReference>
<dbReference type="GO" id="GO:0003677">
    <property type="term" value="F:DNA binding"/>
    <property type="evidence" value="ECO:0007669"/>
    <property type="project" value="UniProtKB-KW"/>
</dbReference>
<dbReference type="Gene3D" id="3.30.730.10">
    <property type="entry name" value="AP2/ERF domain"/>
    <property type="match status" value="1"/>
</dbReference>
<proteinExistence type="predicted"/>
<organism evidence="7 8">
    <name type="scientific">Quercus suber</name>
    <name type="common">Cork oak</name>
    <dbReference type="NCBI Taxonomy" id="58331"/>
    <lineage>
        <taxon>Eukaryota</taxon>
        <taxon>Viridiplantae</taxon>
        <taxon>Streptophyta</taxon>
        <taxon>Embryophyta</taxon>
        <taxon>Tracheophyta</taxon>
        <taxon>Spermatophyta</taxon>
        <taxon>Magnoliopsida</taxon>
        <taxon>eudicotyledons</taxon>
        <taxon>Gunneridae</taxon>
        <taxon>Pentapetalae</taxon>
        <taxon>rosids</taxon>
        <taxon>fabids</taxon>
        <taxon>Fagales</taxon>
        <taxon>Fagaceae</taxon>
        <taxon>Quercus</taxon>
    </lineage>
</organism>
<keyword evidence="5" id="KW-0539">Nucleus</keyword>
<dbReference type="InterPro" id="IPR016177">
    <property type="entry name" value="DNA-bd_dom_sf"/>
</dbReference>
<dbReference type="AlphaFoldDB" id="A0AAW0KXR9"/>
<dbReference type="PANTHER" id="PTHR31903:SF6">
    <property type="entry name" value="F12F1.11-RELATED"/>
    <property type="match status" value="1"/>
</dbReference>
<dbReference type="CDD" id="cd00018">
    <property type="entry name" value="AP2"/>
    <property type="match status" value="1"/>
</dbReference>
<sequence length="221" mass="25515">MKKLYRRGTIHSSPPIIFDHLSFLLATILTSTVSSDHLLQFNCNCFRCYMSYWVESPNRQVIHEIIDAFEAEKWGKWVSEIRVPGTQERLWLGSYSTPEAAAMARDVAFYCLHKPSTLEKLNFPSMSPSCSLRTDMSPRSKLYRRGTIHSSPPIISDHLSFLLATILTSTVSSDHLLQFNCNCFRCYMSYWVESPNRQVIHEIIDAFEAELAQSKSDERRH</sequence>
<dbReference type="GO" id="GO:0003700">
    <property type="term" value="F:DNA-binding transcription factor activity"/>
    <property type="evidence" value="ECO:0007669"/>
    <property type="project" value="InterPro"/>
</dbReference>
<evidence type="ECO:0000313" key="7">
    <source>
        <dbReference type="EMBL" id="KAK7843103.1"/>
    </source>
</evidence>
<protein>
    <submittedName>
        <fullName evidence="7">Ethylene-responsive transcription factor erf019</fullName>
    </submittedName>
</protein>
<keyword evidence="2" id="KW-0805">Transcription regulation</keyword>
<feature type="domain" description="AP2/ERF" evidence="6">
    <location>
        <begin position="57"/>
        <end position="124"/>
    </location>
</feature>
<evidence type="ECO:0000313" key="8">
    <source>
        <dbReference type="Proteomes" id="UP000237347"/>
    </source>
</evidence>
<evidence type="ECO:0000259" key="6">
    <source>
        <dbReference type="PROSITE" id="PS51032"/>
    </source>
</evidence>
<keyword evidence="4" id="KW-0804">Transcription</keyword>
<evidence type="ECO:0000256" key="4">
    <source>
        <dbReference type="ARBA" id="ARBA00023163"/>
    </source>
</evidence>
<dbReference type="SMART" id="SM00380">
    <property type="entry name" value="AP2"/>
    <property type="match status" value="1"/>
</dbReference>
<dbReference type="Proteomes" id="UP000237347">
    <property type="component" value="Unassembled WGS sequence"/>
</dbReference>
<dbReference type="GO" id="GO:0005634">
    <property type="term" value="C:nucleus"/>
    <property type="evidence" value="ECO:0007669"/>
    <property type="project" value="UniProtKB-SubCell"/>
</dbReference>
<evidence type="ECO:0000256" key="5">
    <source>
        <dbReference type="ARBA" id="ARBA00023242"/>
    </source>
</evidence>
<comment type="caution">
    <text evidence="7">The sequence shown here is derived from an EMBL/GenBank/DDBJ whole genome shotgun (WGS) entry which is preliminary data.</text>
</comment>
<keyword evidence="8" id="KW-1185">Reference proteome</keyword>
<accession>A0AAW0KXR9</accession>
<gene>
    <name evidence="7" type="primary">ERF019</name>
    <name evidence="7" type="ORF">CFP56_012865</name>
</gene>
<dbReference type="SUPFAM" id="SSF54171">
    <property type="entry name" value="DNA-binding domain"/>
    <property type="match status" value="1"/>
</dbReference>
<evidence type="ECO:0000256" key="2">
    <source>
        <dbReference type="ARBA" id="ARBA00023015"/>
    </source>
</evidence>
<reference evidence="7 8" key="1">
    <citation type="journal article" date="2018" name="Sci. Data">
        <title>The draft genome sequence of cork oak.</title>
        <authorList>
            <person name="Ramos A.M."/>
            <person name="Usie A."/>
            <person name="Barbosa P."/>
            <person name="Barros P.M."/>
            <person name="Capote T."/>
            <person name="Chaves I."/>
            <person name="Simoes F."/>
            <person name="Abreu I."/>
            <person name="Carrasquinho I."/>
            <person name="Faro C."/>
            <person name="Guimaraes J.B."/>
            <person name="Mendonca D."/>
            <person name="Nobrega F."/>
            <person name="Rodrigues L."/>
            <person name="Saibo N.J.M."/>
            <person name="Varela M.C."/>
            <person name="Egas C."/>
            <person name="Matos J."/>
            <person name="Miguel C.M."/>
            <person name="Oliveira M.M."/>
            <person name="Ricardo C.P."/>
            <person name="Goncalves S."/>
        </authorList>
    </citation>
    <scope>NUCLEOTIDE SEQUENCE [LARGE SCALE GENOMIC DNA]</scope>
    <source>
        <strain evidence="8">cv. HL8</strain>
    </source>
</reference>
<comment type="subcellular location">
    <subcellularLocation>
        <location evidence="1">Nucleus</location>
    </subcellularLocation>
</comment>